<evidence type="ECO:0008006" key="3">
    <source>
        <dbReference type="Google" id="ProtNLM"/>
    </source>
</evidence>
<dbReference type="OrthoDB" id="4184921at2"/>
<gene>
    <name evidence="1" type="ORF">GRAN_4888</name>
</gene>
<protein>
    <recommendedName>
        <fullName evidence="3">RNA polymerase sigma-70 region 2 domain-containing protein</fullName>
    </recommendedName>
</protein>
<sequence>MKTLLRWLARGEGDGAAQYEQLRRKLILVFRYRGCSVPEDLADITMDRTSLAIGKAGFSFQGEPVVYLRGVARNVYREWRRSESRMPVGPIPEGHLEIPAPSLAAGAVQELLSSCLERCLDNLIPAERSILLRYYSSDKRAKIDGRKALSQELGVALNALRIKVFRLRNATHRCVEICTAKSEI</sequence>
<keyword evidence="2" id="KW-1185">Reference proteome</keyword>
<evidence type="ECO:0000313" key="1">
    <source>
        <dbReference type="EMBL" id="RXH54237.1"/>
    </source>
</evidence>
<organism evidence="1 2">
    <name type="scientific">Granulicella sibirica</name>
    <dbReference type="NCBI Taxonomy" id="2479048"/>
    <lineage>
        <taxon>Bacteria</taxon>
        <taxon>Pseudomonadati</taxon>
        <taxon>Acidobacteriota</taxon>
        <taxon>Terriglobia</taxon>
        <taxon>Terriglobales</taxon>
        <taxon>Acidobacteriaceae</taxon>
        <taxon>Granulicella</taxon>
    </lineage>
</organism>
<dbReference type="EMBL" id="RDSM01000005">
    <property type="protein sequence ID" value="RXH54237.1"/>
    <property type="molecule type" value="Genomic_DNA"/>
</dbReference>
<proteinExistence type="predicted"/>
<reference evidence="1 2" key="1">
    <citation type="submission" date="2018-11" db="EMBL/GenBank/DDBJ databases">
        <authorList>
            <person name="Mardanov A.V."/>
            <person name="Ravin N.V."/>
            <person name="Dedysh S.N."/>
        </authorList>
    </citation>
    <scope>NUCLEOTIDE SEQUENCE [LARGE SCALE GENOMIC DNA]</scope>
    <source>
        <strain evidence="1 2">AF10</strain>
    </source>
</reference>
<dbReference type="AlphaFoldDB" id="A0A4Q0SU66"/>
<dbReference type="RefSeq" id="WP_128915466.1">
    <property type="nucleotide sequence ID" value="NZ_RDSM01000005.1"/>
</dbReference>
<accession>A0A4Q0SU66</accession>
<name>A0A4Q0SU66_9BACT</name>
<evidence type="ECO:0000313" key="2">
    <source>
        <dbReference type="Proteomes" id="UP000289437"/>
    </source>
</evidence>
<reference evidence="2" key="2">
    <citation type="submission" date="2019-02" db="EMBL/GenBank/DDBJ databases">
        <title>Granulicella sibirica sp. nov., a psychrotolerant acidobacterium isolated from an organic soil layer in forested tundra, West Siberia.</title>
        <authorList>
            <person name="Oshkin I.Y."/>
            <person name="Kulichevskaya I.S."/>
            <person name="Rijpstra W.I.C."/>
            <person name="Sinninghe Damste J.S."/>
            <person name="Rakitin A.L."/>
            <person name="Ravin N.V."/>
            <person name="Dedysh S.N."/>
        </authorList>
    </citation>
    <scope>NUCLEOTIDE SEQUENCE [LARGE SCALE GENOMIC DNA]</scope>
    <source>
        <strain evidence="2">AF10</strain>
    </source>
</reference>
<dbReference type="Proteomes" id="UP000289437">
    <property type="component" value="Unassembled WGS sequence"/>
</dbReference>
<comment type="caution">
    <text evidence="1">The sequence shown here is derived from an EMBL/GenBank/DDBJ whole genome shotgun (WGS) entry which is preliminary data.</text>
</comment>